<organism evidence="2 3">
    <name type="scientific">Austropuccinia psidii MF-1</name>
    <dbReference type="NCBI Taxonomy" id="1389203"/>
    <lineage>
        <taxon>Eukaryota</taxon>
        <taxon>Fungi</taxon>
        <taxon>Dikarya</taxon>
        <taxon>Basidiomycota</taxon>
        <taxon>Pucciniomycotina</taxon>
        <taxon>Pucciniomycetes</taxon>
        <taxon>Pucciniales</taxon>
        <taxon>Sphaerophragmiaceae</taxon>
        <taxon>Austropuccinia</taxon>
    </lineage>
</organism>
<evidence type="ECO:0000313" key="3">
    <source>
        <dbReference type="Proteomes" id="UP000765509"/>
    </source>
</evidence>
<comment type="caution">
    <text evidence="2">The sequence shown here is derived from an EMBL/GenBank/DDBJ whole genome shotgun (WGS) entry which is preliminary data.</text>
</comment>
<sequence>MNRLHVWDVVELKSDYRVVGTTWVFKTKHYQQGNVLELKACLCAQGFSQTSGINYHKTYSPTGQLNSLHSLMPVASTCNLQFHQVDIKSAFLNAPLLEIVYLAIPQGMTTDR</sequence>
<dbReference type="OrthoDB" id="3059824at2759"/>
<dbReference type="EMBL" id="AVOT02000068">
    <property type="protein sequence ID" value="MBW0460859.1"/>
    <property type="molecule type" value="Genomic_DNA"/>
</dbReference>
<reference evidence="2" key="1">
    <citation type="submission" date="2021-03" db="EMBL/GenBank/DDBJ databases">
        <title>Draft genome sequence of rust myrtle Austropuccinia psidii MF-1, a brazilian biotype.</title>
        <authorList>
            <person name="Quecine M.C."/>
            <person name="Pachon D.M.R."/>
            <person name="Bonatelli M.L."/>
            <person name="Correr F.H."/>
            <person name="Franceschini L.M."/>
            <person name="Leite T.F."/>
            <person name="Margarido G.R.A."/>
            <person name="Almeida C.A."/>
            <person name="Ferrarezi J.A."/>
            <person name="Labate C.A."/>
        </authorList>
    </citation>
    <scope>NUCLEOTIDE SEQUENCE</scope>
    <source>
        <strain evidence="2">MF-1</strain>
    </source>
</reference>
<dbReference type="AlphaFoldDB" id="A0A9Q3B8U8"/>
<evidence type="ECO:0000313" key="2">
    <source>
        <dbReference type="EMBL" id="MBW0460859.1"/>
    </source>
</evidence>
<accession>A0A9Q3B8U8</accession>
<dbReference type="Pfam" id="PF07727">
    <property type="entry name" value="RVT_2"/>
    <property type="match status" value="1"/>
</dbReference>
<dbReference type="Proteomes" id="UP000765509">
    <property type="component" value="Unassembled WGS sequence"/>
</dbReference>
<feature type="domain" description="Reverse transcriptase Ty1/copia-type" evidence="1">
    <location>
        <begin position="5"/>
        <end position="111"/>
    </location>
</feature>
<proteinExistence type="predicted"/>
<dbReference type="InterPro" id="IPR013103">
    <property type="entry name" value="RVT_2"/>
</dbReference>
<evidence type="ECO:0000259" key="1">
    <source>
        <dbReference type="Pfam" id="PF07727"/>
    </source>
</evidence>
<gene>
    <name evidence="2" type="ORF">O181_000574</name>
</gene>
<protein>
    <recommendedName>
        <fullName evidence="1">Reverse transcriptase Ty1/copia-type domain-containing protein</fullName>
    </recommendedName>
</protein>
<name>A0A9Q3B8U8_9BASI</name>
<keyword evidence="3" id="KW-1185">Reference proteome</keyword>